<sequence>MAQKELSFIKISLPKGNEYTTEQTEALLANITRGKQSFFKDLFKKENPLLILIITLQEQTIRFMVGIPQEKINFLQSQILSQYPDALINLSKNPFLKLTDTKDAVFANLILSRSPAYPLKTAAAFQDTDPLSSILSTLAKIRSPESWGYFQIILSPAPKSFTRNLENKITQGVKNAEGIYQAHPDRAIFEEKLKKALLVASLRLATSDKTILDELAGSFGIYTNSQGNSLTIKKPNIFSKNKVKKAILNHQVSSPQNILNLEEIASLWHLPTGKINLPNLSWGRTITTQAPADLPVAENLTEEEKKTVCFLAKTEFKNKVTNFGLKKADRRLHFYTIGKTGTGKSTLIANMAISDIRKGEGVAVIDPHGDLINILLDYIPHQRLNDICYFNPADRDFTYPLNPLEVQNPEQKELVASGIVAIFQKLYGYSWGPRLEHILRNSLLTLVEIPETTLVDVVRILTESGFRQKIVNRLESPTLRSFWENEFGKMPNRLREEAISPILNKVGQFVSSPLIRKIIQTPKSKINLEKIMNEGQILLADLSQGKLGEDNSSLLGAMLITQIQLAVMNRVYQSEESRRDFYLYVDEFQNFATNSFIKILSEARKYRLNLTLANQYMAQLEPAIQSAIFGNVGSLASFVVGNEDAHILAREFAPNYEENDLISLDRFQILTKLAISGRTSTPFLAYTLPLPDCRNQQRGKVIQASQQRFGKKIK</sequence>
<feature type="domain" description="DUF8128" evidence="2">
    <location>
        <begin position="7"/>
        <end position="168"/>
    </location>
</feature>
<dbReference type="InterPro" id="IPR051162">
    <property type="entry name" value="T4SS_component"/>
</dbReference>
<dbReference type="AlphaFoldDB" id="A0A2H0WT81"/>
<comment type="caution">
    <text evidence="3">The sequence shown here is derived from an EMBL/GenBank/DDBJ whole genome shotgun (WGS) entry which is preliminary data.</text>
</comment>
<dbReference type="CDD" id="cd01127">
    <property type="entry name" value="TrwB_TraG_TraD_VirD4"/>
    <property type="match status" value="1"/>
</dbReference>
<dbReference type="Proteomes" id="UP000231282">
    <property type="component" value="Unassembled WGS sequence"/>
</dbReference>
<name>A0A2H0WT81_9BACT</name>
<dbReference type="Pfam" id="PF01935">
    <property type="entry name" value="DUF87"/>
    <property type="match status" value="1"/>
</dbReference>
<dbReference type="Pfam" id="PF26449">
    <property type="entry name" value="DUF8128"/>
    <property type="match status" value="1"/>
</dbReference>
<dbReference type="PANTHER" id="PTHR30121">
    <property type="entry name" value="UNCHARACTERIZED PROTEIN YJGR-RELATED"/>
    <property type="match status" value="1"/>
</dbReference>
<dbReference type="SUPFAM" id="SSF52540">
    <property type="entry name" value="P-loop containing nucleoside triphosphate hydrolases"/>
    <property type="match status" value="1"/>
</dbReference>
<dbReference type="PANTHER" id="PTHR30121:SF11">
    <property type="entry name" value="AAA+ ATPASE DOMAIN-CONTAINING PROTEIN"/>
    <property type="match status" value="1"/>
</dbReference>
<dbReference type="InterPro" id="IPR058441">
    <property type="entry name" value="DUF8128"/>
</dbReference>
<proteinExistence type="predicted"/>
<reference evidence="4" key="1">
    <citation type="submission" date="2017-09" db="EMBL/GenBank/DDBJ databases">
        <title>Depth-based differentiation of microbial function through sediment-hosted aquifers and enrichment of novel symbionts in the deep terrestrial subsurface.</title>
        <authorList>
            <person name="Probst A.J."/>
            <person name="Ladd B."/>
            <person name="Jarett J.K."/>
            <person name="Geller-Mcgrath D.E."/>
            <person name="Sieber C.M.K."/>
            <person name="Emerson J.B."/>
            <person name="Anantharaman K."/>
            <person name="Thomas B.C."/>
            <person name="Malmstrom R."/>
            <person name="Stieglmeier M."/>
            <person name="Klingl A."/>
            <person name="Woyke T."/>
            <person name="Ryan C.M."/>
            <person name="Banfield J.F."/>
        </authorList>
    </citation>
    <scope>NUCLEOTIDE SEQUENCE [LARGE SCALE GENOMIC DNA]</scope>
</reference>
<dbReference type="InterPro" id="IPR027417">
    <property type="entry name" value="P-loop_NTPase"/>
</dbReference>
<evidence type="ECO:0000313" key="4">
    <source>
        <dbReference type="Proteomes" id="UP000231282"/>
    </source>
</evidence>
<protein>
    <submittedName>
        <fullName evidence="3">Uncharacterized protein</fullName>
    </submittedName>
</protein>
<organism evidence="3 4">
    <name type="scientific">Candidatus Shapirobacteria bacterium CG09_land_8_20_14_0_10_38_17</name>
    <dbReference type="NCBI Taxonomy" id="1974884"/>
    <lineage>
        <taxon>Bacteria</taxon>
        <taxon>Candidatus Shapironibacteriota</taxon>
    </lineage>
</organism>
<evidence type="ECO:0000259" key="1">
    <source>
        <dbReference type="Pfam" id="PF01935"/>
    </source>
</evidence>
<dbReference type="Gene3D" id="3.40.50.300">
    <property type="entry name" value="P-loop containing nucleotide triphosphate hydrolases"/>
    <property type="match status" value="2"/>
</dbReference>
<evidence type="ECO:0000313" key="3">
    <source>
        <dbReference type="EMBL" id="PIS15138.1"/>
    </source>
</evidence>
<gene>
    <name evidence="3" type="ORF">COT63_01510</name>
</gene>
<accession>A0A2H0WT81</accession>
<dbReference type="EMBL" id="PEZH01000026">
    <property type="protein sequence ID" value="PIS15138.1"/>
    <property type="molecule type" value="Genomic_DNA"/>
</dbReference>
<evidence type="ECO:0000259" key="2">
    <source>
        <dbReference type="Pfam" id="PF26449"/>
    </source>
</evidence>
<feature type="domain" description="Helicase HerA central" evidence="1">
    <location>
        <begin position="333"/>
        <end position="544"/>
    </location>
</feature>
<dbReference type="InterPro" id="IPR002789">
    <property type="entry name" value="HerA_central"/>
</dbReference>